<dbReference type="InterPro" id="IPR036291">
    <property type="entry name" value="NAD(P)-bd_dom_sf"/>
</dbReference>
<dbReference type="InterPro" id="IPR002347">
    <property type="entry name" value="SDR_fam"/>
</dbReference>
<dbReference type="Gene3D" id="3.40.50.720">
    <property type="entry name" value="NAD(P)-binding Rossmann-like Domain"/>
    <property type="match status" value="1"/>
</dbReference>
<evidence type="ECO:0000313" key="3">
    <source>
        <dbReference type="EMBL" id="BCP01971.1"/>
    </source>
</evidence>
<dbReference type="PANTHER" id="PTHR42760:SF133">
    <property type="entry name" value="3-OXOACYL-[ACYL-CARRIER-PROTEIN] REDUCTASE"/>
    <property type="match status" value="1"/>
</dbReference>
<dbReference type="FunFam" id="3.40.50.720:FF:000084">
    <property type="entry name" value="Short-chain dehydrogenase reductase"/>
    <property type="match status" value="1"/>
</dbReference>
<dbReference type="Proteomes" id="UP000595205">
    <property type="component" value="Chromosome"/>
</dbReference>
<comment type="similarity">
    <text evidence="1">Belongs to the short-chain dehydrogenases/reductases (SDR) family.</text>
</comment>
<keyword evidence="2" id="KW-0560">Oxidoreductase</keyword>
<sequence length="272" mass="27953">MQRDYRGRASILDPAAAVNLDSSAMNTHSPDGLAVVTGAGSGIGRAIALGLAARGDRVVAADLDEAAASATAGEHPDKITALPVDVADPDQVNALRDRINADLGVPNIVVNAAGWDRTDQFLNATAEFAQKVVAINYLGPVHVCSAFLPGMIETHGGGRVVNLASDAGRVGSAGESIYAGAKGGVIALTKSLAREMARHQITVNCVCPGPTDTPLFHAQPEKLKEALVKAIPFRRLARPDEVAAPVLFFASEAASFITGQVISVSGGLTMAG</sequence>
<dbReference type="PANTHER" id="PTHR42760">
    <property type="entry name" value="SHORT-CHAIN DEHYDROGENASES/REDUCTASES FAMILY MEMBER"/>
    <property type="match status" value="1"/>
</dbReference>
<dbReference type="GO" id="GO:0048038">
    <property type="term" value="F:quinone binding"/>
    <property type="evidence" value="ECO:0007669"/>
    <property type="project" value="TreeGrafter"/>
</dbReference>
<name>A0A7R7MY91_MYCIT</name>
<accession>A0A7R7MY91</accession>
<protein>
    <submittedName>
        <fullName evidence="3">2-hydroxycyclohexane-1-carbonyl-CoA dehydrogenase</fullName>
    </submittedName>
</protein>
<dbReference type="InterPro" id="IPR020904">
    <property type="entry name" value="Sc_DH/Rdtase_CS"/>
</dbReference>
<dbReference type="PROSITE" id="PS00061">
    <property type="entry name" value="ADH_SHORT"/>
    <property type="match status" value="1"/>
</dbReference>
<dbReference type="AlphaFoldDB" id="A0A7R7MY91"/>
<gene>
    <name evidence="3" type="ORF">MINTM018_47400</name>
</gene>
<dbReference type="EMBL" id="AP024255">
    <property type="protein sequence ID" value="BCP01971.1"/>
    <property type="molecule type" value="Genomic_DNA"/>
</dbReference>
<evidence type="ECO:0000256" key="1">
    <source>
        <dbReference type="ARBA" id="ARBA00006484"/>
    </source>
</evidence>
<reference evidence="3 4" key="1">
    <citation type="submission" date="2020-12" db="EMBL/GenBank/DDBJ databases">
        <title>Genome sequence of clinical Mycobacterium intracellulare strains.</title>
        <authorList>
            <person name="Tateishi Y."/>
            <person name="Matsumoto S."/>
            <person name="Fukushima Y."/>
            <person name="Nakajima C."/>
            <person name="Suzuki Y."/>
        </authorList>
    </citation>
    <scope>NUCLEOTIDE SEQUENCE [LARGE SCALE GENOMIC DNA]</scope>
    <source>
        <strain evidence="3 4">M018</strain>
    </source>
</reference>
<dbReference type="SUPFAM" id="SSF51735">
    <property type="entry name" value="NAD(P)-binding Rossmann-fold domains"/>
    <property type="match status" value="1"/>
</dbReference>
<dbReference type="PRINTS" id="PR00080">
    <property type="entry name" value="SDRFAMILY"/>
</dbReference>
<organism evidence="3 4">
    <name type="scientific">Mycobacterium intracellulare</name>
    <dbReference type="NCBI Taxonomy" id="1767"/>
    <lineage>
        <taxon>Bacteria</taxon>
        <taxon>Bacillati</taxon>
        <taxon>Actinomycetota</taxon>
        <taxon>Actinomycetes</taxon>
        <taxon>Mycobacteriales</taxon>
        <taxon>Mycobacteriaceae</taxon>
        <taxon>Mycobacterium</taxon>
        <taxon>Mycobacterium avium complex (MAC)</taxon>
    </lineage>
</organism>
<dbReference type="GO" id="GO:0016616">
    <property type="term" value="F:oxidoreductase activity, acting on the CH-OH group of donors, NAD or NADP as acceptor"/>
    <property type="evidence" value="ECO:0007669"/>
    <property type="project" value="TreeGrafter"/>
</dbReference>
<dbReference type="Pfam" id="PF13561">
    <property type="entry name" value="adh_short_C2"/>
    <property type="match status" value="1"/>
</dbReference>
<proteinExistence type="inferred from homology"/>
<evidence type="ECO:0000256" key="2">
    <source>
        <dbReference type="ARBA" id="ARBA00023002"/>
    </source>
</evidence>
<dbReference type="PRINTS" id="PR00081">
    <property type="entry name" value="GDHRDH"/>
</dbReference>
<dbReference type="GO" id="GO:0006633">
    <property type="term" value="P:fatty acid biosynthetic process"/>
    <property type="evidence" value="ECO:0007669"/>
    <property type="project" value="TreeGrafter"/>
</dbReference>
<evidence type="ECO:0000313" key="4">
    <source>
        <dbReference type="Proteomes" id="UP000595205"/>
    </source>
</evidence>